<organism evidence="2 3">
    <name type="scientific">Plutella xylostella</name>
    <name type="common">Diamondback moth</name>
    <name type="synonym">Plutella maculipennis</name>
    <dbReference type="NCBI Taxonomy" id="51655"/>
    <lineage>
        <taxon>Eukaryota</taxon>
        <taxon>Metazoa</taxon>
        <taxon>Ecdysozoa</taxon>
        <taxon>Arthropoda</taxon>
        <taxon>Hexapoda</taxon>
        <taxon>Insecta</taxon>
        <taxon>Pterygota</taxon>
        <taxon>Neoptera</taxon>
        <taxon>Endopterygota</taxon>
        <taxon>Lepidoptera</taxon>
        <taxon>Glossata</taxon>
        <taxon>Ditrysia</taxon>
        <taxon>Yponomeutoidea</taxon>
        <taxon>Plutellidae</taxon>
        <taxon>Plutella</taxon>
    </lineage>
</organism>
<name>A0A8S4G3R6_PLUXY</name>
<dbReference type="Proteomes" id="UP000653454">
    <property type="component" value="Unassembled WGS sequence"/>
</dbReference>
<protein>
    <submittedName>
        <fullName evidence="2">(diamondback moth) hypothetical protein</fullName>
    </submittedName>
</protein>
<accession>A0A8S4G3R6</accession>
<proteinExistence type="predicted"/>
<comment type="caution">
    <text evidence="2">The sequence shown here is derived from an EMBL/GenBank/DDBJ whole genome shotgun (WGS) entry which is preliminary data.</text>
</comment>
<feature type="compositionally biased region" description="Basic and acidic residues" evidence="1">
    <location>
        <begin position="39"/>
        <end position="48"/>
    </location>
</feature>
<evidence type="ECO:0000313" key="3">
    <source>
        <dbReference type="Proteomes" id="UP000653454"/>
    </source>
</evidence>
<sequence>MKLDDESERCGSCWEHASRPSYSAPRVCPAARIDREGKVVKTEEKMDATENGAAAKAK</sequence>
<dbReference type="AlphaFoldDB" id="A0A8S4G3R6"/>
<evidence type="ECO:0000313" key="2">
    <source>
        <dbReference type="EMBL" id="CAG9134889.1"/>
    </source>
</evidence>
<feature type="region of interest" description="Disordered" evidence="1">
    <location>
        <begin position="39"/>
        <end position="58"/>
    </location>
</feature>
<dbReference type="EMBL" id="CAJHNJ030000088">
    <property type="protein sequence ID" value="CAG9134889.1"/>
    <property type="molecule type" value="Genomic_DNA"/>
</dbReference>
<gene>
    <name evidence="2" type="ORF">PLXY2_LOCUS13158</name>
</gene>
<reference evidence="2" key="1">
    <citation type="submission" date="2020-11" db="EMBL/GenBank/DDBJ databases">
        <authorList>
            <person name="Whiteford S."/>
        </authorList>
    </citation>
    <scope>NUCLEOTIDE SEQUENCE</scope>
</reference>
<keyword evidence="3" id="KW-1185">Reference proteome</keyword>
<evidence type="ECO:0000256" key="1">
    <source>
        <dbReference type="SAM" id="MobiDB-lite"/>
    </source>
</evidence>